<keyword evidence="8" id="KW-1185">Reference proteome</keyword>
<keyword evidence="5" id="KW-0472">Membrane</keyword>
<evidence type="ECO:0000256" key="3">
    <source>
        <dbReference type="ARBA" id="ARBA00022448"/>
    </source>
</evidence>
<comment type="subcellular location">
    <subcellularLocation>
        <location evidence="1">Cell envelope</location>
    </subcellularLocation>
</comment>
<dbReference type="AlphaFoldDB" id="A0A087BGD9"/>
<dbReference type="eggNOG" id="COG0747">
    <property type="taxonomic scope" value="Bacteria"/>
</dbReference>
<comment type="similarity">
    <text evidence="2">Belongs to the bacterial solute-binding protein 5 family.</text>
</comment>
<keyword evidence="4" id="KW-0732">Signal</keyword>
<evidence type="ECO:0000313" key="8">
    <source>
        <dbReference type="Proteomes" id="UP000029060"/>
    </source>
</evidence>
<name>A0A087BGD9_9BIFI</name>
<protein>
    <submittedName>
        <fullName evidence="7">ABC superfamily ATP binding cassette transporter solute-binding protein</fullName>
    </submittedName>
</protein>
<dbReference type="InterPro" id="IPR039424">
    <property type="entry name" value="SBP_5"/>
</dbReference>
<accession>A0A087BGD9</accession>
<feature type="transmembrane region" description="Helical" evidence="5">
    <location>
        <begin position="20"/>
        <end position="41"/>
    </location>
</feature>
<dbReference type="STRING" id="78345.BMERY_1454"/>
<evidence type="ECO:0000256" key="5">
    <source>
        <dbReference type="SAM" id="Phobius"/>
    </source>
</evidence>
<feature type="domain" description="Solute-binding protein family 5" evidence="6">
    <location>
        <begin position="100"/>
        <end position="425"/>
    </location>
</feature>
<evidence type="ECO:0000313" key="7">
    <source>
        <dbReference type="EMBL" id="KFI70089.1"/>
    </source>
</evidence>
<dbReference type="GO" id="GO:1904680">
    <property type="term" value="F:peptide transmembrane transporter activity"/>
    <property type="evidence" value="ECO:0007669"/>
    <property type="project" value="TreeGrafter"/>
</dbReference>
<dbReference type="Pfam" id="PF00496">
    <property type="entry name" value="SBP_bac_5"/>
    <property type="match status" value="1"/>
</dbReference>
<evidence type="ECO:0000259" key="6">
    <source>
        <dbReference type="Pfam" id="PF00496"/>
    </source>
</evidence>
<sequence>MPQNHEQSSRARTSNQLIRWLIFLGISAVLALIVFVAVPTLTHRSPLGNGTDATGGSLTVGVTDTPQTLDIRTTDSDSLNRVLIGNVYRTLLDRDKDNKITAGLASAWTTSDDGLTLTFTLRNGIRFANGHTVDASNVVWSLQQAVANKWPGADTKLAALDSVTNPNATTVVISLKHPDATLPRTLAGRLGIVYDSAADIDYAKQTMGSGPYTVKNFEPGKRVVLNATEGSKAKTSTVTFENYASDQALMKATQAGGIDLALPADPASTANLTNDQNFRIATGISETKVVLLYNNDADSIFSDVQARTALRMMVDKTALTKDRSDVAQVLGGPIGPLEPGYEDLTGLIAHNADRGRQLLSYFTSSYVGTLKLVTDETYEPLANQIAQQLQEQGVSVEVSALSANGVQDSISKRNFHLLLTTVGAEGAASFADPNGASHYTNADAQAQYTQAVRATTQQAYEDGLKTYARTVSGTAASDWLYARKTALVASTQFAGYSAQMIDEHLPLANIAKQ</sequence>
<dbReference type="GO" id="GO:0030313">
    <property type="term" value="C:cell envelope"/>
    <property type="evidence" value="ECO:0007669"/>
    <property type="project" value="UniProtKB-SubCell"/>
</dbReference>
<dbReference type="Gene3D" id="3.10.105.10">
    <property type="entry name" value="Dipeptide-binding Protein, Domain 3"/>
    <property type="match status" value="1"/>
</dbReference>
<organism evidence="7 8">
    <name type="scientific">Bifidobacterium merycicum</name>
    <dbReference type="NCBI Taxonomy" id="78345"/>
    <lineage>
        <taxon>Bacteria</taxon>
        <taxon>Bacillati</taxon>
        <taxon>Actinomycetota</taxon>
        <taxon>Actinomycetes</taxon>
        <taxon>Bifidobacteriales</taxon>
        <taxon>Bifidobacteriaceae</taxon>
        <taxon>Bifidobacterium</taxon>
    </lineage>
</organism>
<keyword evidence="3" id="KW-0813">Transport</keyword>
<evidence type="ECO:0000256" key="4">
    <source>
        <dbReference type="ARBA" id="ARBA00022729"/>
    </source>
</evidence>
<keyword evidence="5" id="KW-0812">Transmembrane</keyword>
<dbReference type="InterPro" id="IPR000914">
    <property type="entry name" value="SBP_5_dom"/>
</dbReference>
<dbReference type="GO" id="GO:0015833">
    <property type="term" value="P:peptide transport"/>
    <property type="evidence" value="ECO:0007669"/>
    <property type="project" value="TreeGrafter"/>
</dbReference>
<dbReference type="Gene3D" id="3.40.190.10">
    <property type="entry name" value="Periplasmic binding protein-like II"/>
    <property type="match status" value="1"/>
</dbReference>
<dbReference type="EMBL" id="JGZC01000007">
    <property type="protein sequence ID" value="KFI70089.1"/>
    <property type="molecule type" value="Genomic_DNA"/>
</dbReference>
<reference evidence="7 8" key="1">
    <citation type="submission" date="2014-03" db="EMBL/GenBank/DDBJ databases">
        <title>Genomics of Bifidobacteria.</title>
        <authorList>
            <person name="Ventura M."/>
            <person name="Milani C."/>
            <person name="Lugli G.A."/>
        </authorList>
    </citation>
    <scope>NUCLEOTIDE SEQUENCE [LARGE SCALE GENOMIC DNA]</scope>
    <source>
        <strain evidence="7 8">LMG 11341</strain>
    </source>
</reference>
<evidence type="ECO:0000256" key="2">
    <source>
        <dbReference type="ARBA" id="ARBA00005695"/>
    </source>
</evidence>
<dbReference type="PANTHER" id="PTHR30290">
    <property type="entry name" value="PERIPLASMIC BINDING COMPONENT OF ABC TRANSPORTER"/>
    <property type="match status" value="1"/>
</dbReference>
<proteinExistence type="inferred from homology"/>
<dbReference type="SUPFAM" id="SSF53850">
    <property type="entry name" value="Periplasmic binding protein-like II"/>
    <property type="match status" value="1"/>
</dbReference>
<dbReference type="PANTHER" id="PTHR30290:SF10">
    <property type="entry name" value="PERIPLASMIC OLIGOPEPTIDE-BINDING PROTEIN-RELATED"/>
    <property type="match status" value="1"/>
</dbReference>
<dbReference type="Gene3D" id="3.90.76.10">
    <property type="entry name" value="Dipeptide-binding Protein, Domain 1"/>
    <property type="match status" value="1"/>
</dbReference>
<evidence type="ECO:0000256" key="1">
    <source>
        <dbReference type="ARBA" id="ARBA00004196"/>
    </source>
</evidence>
<gene>
    <name evidence="7" type="ORF">BMERY_1454</name>
</gene>
<keyword evidence="5" id="KW-1133">Transmembrane helix</keyword>
<dbReference type="Proteomes" id="UP000029060">
    <property type="component" value="Unassembled WGS sequence"/>
</dbReference>
<comment type="caution">
    <text evidence="7">The sequence shown here is derived from an EMBL/GenBank/DDBJ whole genome shotgun (WGS) entry which is preliminary data.</text>
</comment>